<evidence type="ECO:0000313" key="3">
    <source>
        <dbReference type="Proteomes" id="UP000016566"/>
    </source>
</evidence>
<evidence type="ECO:0000313" key="2">
    <source>
        <dbReference type="EMBL" id="GAD54386.1"/>
    </source>
</evidence>
<comment type="caution">
    <text evidence="2">The sequence shown here is derived from an EMBL/GenBank/DDBJ whole genome shotgun (WGS) entry which is preliminary data.</text>
</comment>
<dbReference type="EMBL" id="BATB01000003">
    <property type="protein sequence ID" value="GAD54386.1"/>
    <property type="molecule type" value="Genomic_DNA"/>
</dbReference>
<organism evidence="2 3">
    <name type="scientific">Limimaricola cinnabarinus LL-001</name>
    <dbReference type="NCBI Taxonomy" id="1337093"/>
    <lineage>
        <taxon>Bacteria</taxon>
        <taxon>Pseudomonadati</taxon>
        <taxon>Pseudomonadota</taxon>
        <taxon>Alphaproteobacteria</taxon>
        <taxon>Rhodobacterales</taxon>
        <taxon>Paracoccaceae</taxon>
        <taxon>Limimaricola</taxon>
    </lineage>
</organism>
<protein>
    <submittedName>
        <fullName evidence="2">Uncharacterized protein</fullName>
    </submittedName>
</protein>
<dbReference type="Proteomes" id="UP000016566">
    <property type="component" value="Unassembled WGS sequence"/>
</dbReference>
<accession>U2YI83</accession>
<evidence type="ECO:0000256" key="1">
    <source>
        <dbReference type="SAM" id="MobiDB-lite"/>
    </source>
</evidence>
<feature type="compositionally biased region" description="Basic and acidic residues" evidence="1">
    <location>
        <begin position="57"/>
        <end position="70"/>
    </location>
</feature>
<feature type="region of interest" description="Disordered" evidence="1">
    <location>
        <begin position="1"/>
        <end position="78"/>
    </location>
</feature>
<feature type="compositionally biased region" description="Basic and acidic residues" evidence="1">
    <location>
        <begin position="22"/>
        <end position="36"/>
    </location>
</feature>
<sequence>MFRARDATVRPCDSLSGPAGLVRRDCGDGSNPERRQRTSPPPNAACLLPFPRSSAPKHADTASRDEEAKEPLGCCDET</sequence>
<keyword evidence="3" id="KW-1185">Reference proteome</keyword>
<reference evidence="2" key="1">
    <citation type="journal article" date="2013" name="Genome Announc.">
        <title>Draft Genome Sequence of Loktanella cinnabarina LL-001T, Isolated from Deep-Sea Floor Sediment.</title>
        <authorList>
            <person name="Nishi S."/>
            <person name="Tsubouchi T."/>
            <person name="Takaki Y."/>
            <person name="Koyanagi R."/>
            <person name="Satoh N."/>
            <person name="Maruyama T."/>
            <person name="Hatada Y."/>
        </authorList>
    </citation>
    <scope>NUCLEOTIDE SEQUENCE [LARGE SCALE GENOMIC DNA]</scope>
    <source>
        <strain evidence="2">LL-001</strain>
    </source>
</reference>
<name>U2YI83_9RHOB</name>
<dbReference type="STRING" id="1337093.MBELCI_0438"/>
<gene>
    <name evidence="2" type="ORF">MBELCI_0438</name>
</gene>
<dbReference type="AlphaFoldDB" id="U2YI83"/>
<proteinExistence type="predicted"/>